<dbReference type="SMART" id="SM00530">
    <property type="entry name" value="HTH_XRE"/>
    <property type="match status" value="1"/>
</dbReference>
<organism evidence="3 4">
    <name type="scientific">Methanoplanus limicola DSM 2279</name>
    <dbReference type="NCBI Taxonomy" id="937775"/>
    <lineage>
        <taxon>Archaea</taxon>
        <taxon>Methanobacteriati</taxon>
        <taxon>Methanobacteriota</taxon>
        <taxon>Stenosarchaea group</taxon>
        <taxon>Methanomicrobia</taxon>
        <taxon>Methanomicrobiales</taxon>
        <taxon>Methanomicrobiaceae</taxon>
        <taxon>Methanoplanus</taxon>
    </lineage>
</organism>
<dbReference type="InParanoid" id="H1YYI5"/>
<keyword evidence="4" id="KW-1185">Reference proteome</keyword>
<dbReference type="STRING" id="937775.Metlim_0961"/>
<dbReference type="PROSITE" id="PS50943">
    <property type="entry name" value="HTH_CROC1"/>
    <property type="match status" value="1"/>
</dbReference>
<evidence type="ECO:0000256" key="1">
    <source>
        <dbReference type="ARBA" id="ARBA00023125"/>
    </source>
</evidence>
<dbReference type="OrthoDB" id="67699at2157"/>
<evidence type="ECO:0000259" key="2">
    <source>
        <dbReference type="PROSITE" id="PS50943"/>
    </source>
</evidence>
<sequence>MRNNIKVFRAMNDMTQQDLAEKVGVTRQTILAIEKGKYDPSLSLAFKISRVFNVNVEDVFFYD</sequence>
<proteinExistence type="predicted"/>
<dbReference type="Proteomes" id="UP000005741">
    <property type="component" value="Chromosome"/>
</dbReference>
<feature type="domain" description="HTH cro/C1-type" evidence="2">
    <location>
        <begin position="5"/>
        <end position="59"/>
    </location>
</feature>
<protein>
    <submittedName>
        <fullName evidence="3">Transcriptional regulator, XRE family</fullName>
    </submittedName>
</protein>
<dbReference type="RefSeq" id="WP_004076814.1">
    <property type="nucleotide sequence ID" value="NZ_CM001436.1"/>
</dbReference>
<dbReference type="InterPro" id="IPR010982">
    <property type="entry name" value="Lambda_DNA-bd_dom_sf"/>
</dbReference>
<dbReference type="SUPFAM" id="SSF47413">
    <property type="entry name" value="lambda repressor-like DNA-binding domains"/>
    <property type="match status" value="1"/>
</dbReference>
<reference evidence="3 4" key="1">
    <citation type="submission" date="2011-10" db="EMBL/GenBank/DDBJ databases">
        <title>The Improved High-Quality Draft genome of Methanoplanus limicola DSM 2279.</title>
        <authorList>
            <consortium name="US DOE Joint Genome Institute (JGI-PGF)"/>
            <person name="Lucas S."/>
            <person name="Copeland A."/>
            <person name="Lapidus A."/>
            <person name="Glavina del Rio T."/>
            <person name="Dalin E."/>
            <person name="Tice H."/>
            <person name="Bruce D."/>
            <person name="Goodwin L."/>
            <person name="Pitluck S."/>
            <person name="Peters L."/>
            <person name="Mikhailova N."/>
            <person name="Lu M."/>
            <person name="Kyrpides N."/>
            <person name="Mavromatis K."/>
            <person name="Ivanova N."/>
            <person name="Markowitz V."/>
            <person name="Cheng J.-F."/>
            <person name="Hugenholtz P."/>
            <person name="Woyke T."/>
            <person name="Wu D."/>
            <person name="Wirth R."/>
            <person name="Brambilla E.-M."/>
            <person name="Klenk H.-P."/>
            <person name="Eisen J.A."/>
        </authorList>
    </citation>
    <scope>NUCLEOTIDE SEQUENCE [LARGE SCALE GENOMIC DNA]</scope>
    <source>
        <strain evidence="3 4">DSM 2279</strain>
    </source>
</reference>
<accession>H1YYI5</accession>
<dbReference type="PANTHER" id="PTHR46558:SF4">
    <property type="entry name" value="DNA-BIDING PHAGE PROTEIN"/>
    <property type="match status" value="1"/>
</dbReference>
<dbReference type="GO" id="GO:0003677">
    <property type="term" value="F:DNA binding"/>
    <property type="evidence" value="ECO:0007669"/>
    <property type="project" value="UniProtKB-KW"/>
</dbReference>
<dbReference type="Gene3D" id="1.10.260.40">
    <property type="entry name" value="lambda repressor-like DNA-binding domains"/>
    <property type="match status" value="1"/>
</dbReference>
<keyword evidence="1" id="KW-0238">DNA-binding</keyword>
<dbReference type="PANTHER" id="PTHR46558">
    <property type="entry name" value="TRACRIPTIONAL REGULATORY PROTEIN-RELATED-RELATED"/>
    <property type="match status" value="1"/>
</dbReference>
<dbReference type="InterPro" id="IPR001387">
    <property type="entry name" value="Cro/C1-type_HTH"/>
</dbReference>
<evidence type="ECO:0000313" key="3">
    <source>
        <dbReference type="EMBL" id="EHQ35083.1"/>
    </source>
</evidence>
<dbReference type="HOGENOM" id="CLU_066192_44_1_2"/>
<dbReference type="CDD" id="cd00093">
    <property type="entry name" value="HTH_XRE"/>
    <property type="match status" value="1"/>
</dbReference>
<evidence type="ECO:0000313" key="4">
    <source>
        <dbReference type="Proteomes" id="UP000005741"/>
    </source>
</evidence>
<dbReference type="EMBL" id="CM001436">
    <property type="protein sequence ID" value="EHQ35083.1"/>
    <property type="molecule type" value="Genomic_DNA"/>
</dbReference>
<dbReference type="AlphaFoldDB" id="H1YYI5"/>
<name>H1YYI5_9EURY</name>
<gene>
    <name evidence="3" type="ORF">Metlim_0961</name>
</gene>
<dbReference type="Pfam" id="PF01381">
    <property type="entry name" value="HTH_3"/>
    <property type="match status" value="1"/>
</dbReference>